<evidence type="ECO:0000313" key="2">
    <source>
        <dbReference type="Proteomes" id="UP000011083"/>
    </source>
</evidence>
<organism evidence="1 2">
    <name type="scientific">Acanthamoeba castellanii (strain ATCC 30010 / Neff)</name>
    <dbReference type="NCBI Taxonomy" id="1257118"/>
    <lineage>
        <taxon>Eukaryota</taxon>
        <taxon>Amoebozoa</taxon>
        <taxon>Discosea</taxon>
        <taxon>Longamoebia</taxon>
        <taxon>Centramoebida</taxon>
        <taxon>Acanthamoebidae</taxon>
        <taxon>Acanthamoeba</taxon>
    </lineage>
</organism>
<dbReference type="GeneID" id="14913876"/>
<dbReference type="Proteomes" id="UP000011083">
    <property type="component" value="Unassembled WGS sequence"/>
</dbReference>
<dbReference type="VEuPathDB" id="AmoebaDB:ACA1_247580"/>
<dbReference type="AlphaFoldDB" id="L8GMT1"/>
<name>L8GMT1_ACACF</name>
<dbReference type="EMBL" id="KB008093">
    <property type="protein sequence ID" value="ELR13531.1"/>
    <property type="molecule type" value="Genomic_DNA"/>
</dbReference>
<accession>L8GMT1</accession>
<keyword evidence="2" id="KW-1185">Reference proteome</keyword>
<dbReference type="KEGG" id="acan:ACA1_247580"/>
<protein>
    <submittedName>
        <fullName evidence="1">Uncharacterized protein</fullName>
    </submittedName>
</protein>
<proteinExistence type="predicted"/>
<sequence>MNSREALQQFLNAPLPAHLVGRKRVPNFEGLDDENWAQLYHAYGSALDVPRLIRGLASPQPKLQLACLHQLNGNVIHQGTRYPSAVVVAKWVAHLLEYEAVPNKHLLLEVGCSAVPSPYCPTSPLPTMTMPPTY</sequence>
<dbReference type="OrthoDB" id="515401at2759"/>
<dbReference type="RefSeq" id="XP_004335544.1">
    <property type="nucleotide sequence ID" value="XM_004335496.1"/>
</dbReference>
<gene>
    <name evidence="1" type="ORF">ACA1_247580</name>
</gene>
<reference evidence="1 2" key="1">
    <citation type="journal article" date="2013" name="Genome Biol.">
        <title>Genome of Acanthamoeba castellanii highlights extensive lateral gene transfer and early evolution of tyrosine kinase signaling.</title>
        <authorList>
            <person name="Clarke M."/>
            <person name="Lohan A.J."/>
            <person name="Liu B."/>
            <person name="Lagkouvardos I."/>
            <person name="Roy S."/>
            <person name="Zafar N."/>
            <person name="Bertelli C."/>
            <person name="Schilde C."/>
            <person name="Kianianmomeni A."/>
            <person name="Burglin T.R."/>
            <person name="Frech C."/>
            <person name="Turcotte B."/>
            <person name="Kopec K.O."/>
            <person name="Synnott J.M."/>
            <person name="Choo C."/>
            <person name="Paponov I."/>
            <person name="Finkler A."/>
            <person name="Soon Heng Tan C."/>
            <person name="Hutchins A.P."/>
            <person name="Weinmeier T."/>
            <person name="Rattei T."/>
            <person name="Chu J.S."/>
            <person name="Gimenez G."/>
            <person name="Irimia M."/>
            <person name="Rigden D.J."/>
            <person name="Fitzpatrick D.A."/>
            <person name="Lorenzo-Morales J."/>
            <person name="Bateman A."/>
            <person name="Chiu C.H."/>
            <person name="Tang P."/>
            <person name="Hegemann P."/>
            <person name="Fromm H."/>
            <person name="Raoult D."/>
            <person name="Greub G."/>
            <person name="Miranda-Saavedra D."/>
            <person name="Chen N."/>
            <person name="Nash P."/>
            <person name="Ginger M.L."/>
            <person name="Horn M."/>
            <person name="Schaap P."/>
            <person name="Caler L."/>
            <person name="Loftus B."/>
        </authorList>
    </citation>
    <scope>NUCLEOTIDE SEQUENCE [LARGE SCALE GENOMIC DNA]</scope>
    <source>
        <strain evidence="1 2">Neff</strain>
    </source>
</reference>
<evidence type="ECO:0000313" key="1">
    <source>
        <dbReference type="EMBL" id="ELR13531.1"/>
    </source>
</evidence>